<dbReference type="EMBL" id="FRCP01000012">
    <property type="protein sequence ID" value="SHM59455.1"/>
    <property type="molecule type" value="Genomic_DNA"/>
</dbReference>
<reference evidence="2 3" key="1">
    <citation type="submission" date="2016-11" db="EMBL/GenBank/DDBJ databases">
        <authorList>
            <person name="Jaros S."/>
            <person name="Januszkiewicz K."/>
            <person name="Wedrychowicz H."/>
        </authorList>
    </citation>
    <scope>NUCLEOTIDE SEQUENCE [LARGE SCALE GENOMIC DNA]</scope>
    <source>
        <strain evidence="2 3">DSM 15930</strain>
    </source>
</reference>
<evidence type="ECO:0008006" key="4">
    <source>
        <dbReference type="Google" id="ProtNLM"/>
    </source>
</evidence>
<keyword evidence="3" id="KW-1185">Reference proteome</keyword>
<keyword evidence="1" id="KW-0175">Coiled coil</keyword>
<dbReference type="AlphaFoldDB" id="A0A1M7K2K3"/>
<dbReference type="Proteomes" id="UP000184038">
    <property type="component" value="Unassembled WGS sequence"/>
</dbReference>
<feature type="coiled-coil region" evidence="1">
    <location>
        <begin position="4"/>
        <end position="48"/>
    </location>
</feature>
<protein>
    <recommendedName>
        <fullName evidence="4">Transposase</fullName>
    </recommendedName>
</protein>
<feature type="non-terminal residue" evidence="2">
    <location>
        <position position="1"/>
    </location>
</feature>
<name>A0A1M7K2K3_9FIRM</name>
<organism evidence="2 3">
    <name type="scientific">Anaerosporobacter mobilis DSM 15930</name>
    <dbReference type="NCBI Taxonomy" id="1120996"/>
    <lineage>
        <taxon>Bacteria</taxon>
        <taxon>Bacillati</taxon>
        <taxon>Bacillota</taxon>
        <taxon>Clostridia</taxon>
        <taxon>Lachnospirales</taxon>
        <taxon>Lachnospiraceae</taxon>
        <taxon>Anaerosporobacter</taxon>
    </lineage>
</organism>
<evidence type="ECO:0000313" key="3">
    <source>
        <dbReference type="Proteomes" id="UP000184038"/>
    </source>
</evidence>
<proteinExistence type="predicted"/>
<evidence type="ECO:0000313" key="2">
    <source>
        <dbReference type="EMBL" id="SHM59455.1"/>
    </source>
</evidence>
<evidence type="ECO:0000256" key="1">
    <source>
        <dbReference type="SAM" id="Coils"/>
    </source>
</evidence>
<sequence length="57" mass="6737">IIPVDTSTEHVKQLEDELLKLRIENAYLKELRRLRLEEETLLKKQRESSTASEEISN</sequence>
<gene>
    <name evidence="2" type="ORF">SAMN02746066_02565</name>
</gene>
<accession>A0A1M7K2K3</accession>